<dbReference type="InterPro" id="IPR018095">
    <property type="entry name" value="Thymidylate_kin_CS"/>
</dbReference>
<comment type="caution">
    <text evidence="11">Lacks conserved residue(s) required for the propagation of feature annotation.</text>
</comment>
<keyword evidence="4 11" id="KW-0808">Transferase</keyword>
<keyword evidence="8 11" id="KW-0067">ATP-binding</keyword>
<protein>
    <recommendedName>
        <fullName evidence="3 11">Thymidylate kinase</fullName>
        <ecNumber evidence="2 11">2.7.4.9</ecNumber>
    </recommendedName>
    <alternativeName>
        <fullName evidence="9 11">dTMP kinase</fullName>
    </alternativeName>
</protein>
<dbReference type="InterPro" id="IPR027417">
    <property type="entry name" value="P-loop_NTPase"/>
</dbReference>
<dbReference type="Proteomes" id="UP000305095">
    <property type="component" value="Unassembled WGS sequence"/>
</dbReference>
<evidence type="ECO:0000256" key="10">
    <source>
        <dbReference type="ARBA" id="ARBA00048743"/>
    </source>
</evidence>
<organism evidence="13 14">
    <name type="scientific">Bradyrhizobium elkanii</name>
    <dbReference type="NCBI Taxonomy" id="29448"/>
    <lineage>
        <taxon>Bacteria</taxon>
        <taxon>Pseudomonadati</taxon>
        <taxon>Pseudomonadota</taxon>
        <taxon>Alphaproteobacteria</taxon>
        <taxon>Hyphomicrobiales</taxon>
        <taxon>Nitrobacteraceae</taxon>
        <taxon>Bradyrhizobium</taxon>
    </lineage>
</organism>
<dbReference type="PANTHER" id="PTHR10344:SF4">
    <property type="entry name" value="UMP-CMP KINASE 2, MITOCHONDRIAL"/>
    <property type="match status" value="1"/>
</dbReference>
<gene>
    <name evidence="11" type="primary">tmk</name>
    <name evidence="13" type="ORF">FDV58_39300</name>
</gene>
<dbReference type="EMBL" id="SZZP01000044">
    <property type="protein sequence ID" value="TKV71665.1"/>
    <property type="molecule type" value="Genomic_DNA"/>
</dbReference>
<dbReference type="PROSITE" id="PS01331">
    <property type="entry name" value="THYMIDYLATE_KINASE"/>
    <property type="match status" value="1"/>
</dbReference>
<dbReference type="GO" id="GO:0006227">
    <property type="term" value="P:dUDP biosynthetic process"/>
    <property type="evidence" value="ECO:0007669"/>
    <property type="project" value="TreeGrafter"/>
</dbReference>
<dbReference type="GO" id="GO:0006233">
    <property type="term" value="P:dTDP biosynthetic process"/>
    <property type="evidence" value="ECO:0007669"/>
    <property type="project" value="InterPro"/>
</dbReference>
<keyword evidence="5 11" id="KW-0545">Nucleotide biosynthesis</keyword>
<dbReference type="HAMAP" id="MF_00165">
    <property type="entry name" value="Thymidylate_kinase"/>
    <property type="match status" value="1"/>
</dbReference>
<evidence type="ECO:0000256" key="2">
    <source>
        <dbReference type="ARBA" id="ARBA00012980"/>
    </source>
</evidence>
<dbReference type="GO" id="GO:0005524">
    <property type="term" value="F:ATP binding"/>
    <property type="evidence" value="ECO:0007669"/>
    <property type="project" value="UniProtKB-UniRule"/>
</dbReference>
<dbReference type="Pfam" id="PF02223">
    <property type="entry name" value="Thymidylate_kin"/>
    <property type="match status" value="1"/>
</dbReference>
<dbReference type="EC" id="2.7.4.9" evidence="2 11"/>
<evidence type="ECO:0000256" key="7">
    <source>
        <dbReference type="ARBA" id="ARBA00022777"/>
    </source>
</evidence>
<dbReference type="AlphaFoldDB" id="A0A4V6CWD2"/>
<dbReference type="PANTHER" id="PTHR10344">
    <property type="entry name" value="THYMIDYLATE KINASE"/>
    <property type="match status" value="1"/>
</dbReference>
<evidence type="ECO:0000256" key="8">
    <source>
        <dbReference type="ARBA" id="ARBA00022840"/>
    </source>
</evidence>
<keyword evidence="7 11" id="KW-0418">Kinase</keyword>
<evidence type="ECO:0000256" key="6">
    <source>
        <dbReference type="ARBA" id="ARBA00022741"/>
    </source>
</evidence>
<evidence type="ECO:0000256" key="9">
    <source>
        <dbReference type="ARBA" id="ARBA00029962"/>
    </source>
</evidence>
<dbReference type="GO" id="GO:0006235">
    <property type="term" value="P:dTTP biosynthetic process"/>
    <property type="evidence" value="ECO:0007669"/>
    <property type="project" value="UniProtKB-UniRule"/>
</dbReference>
<evidence type="ECO:0000259" key="12">
    <source>
        <dbReference type="Pfam" id="PF02223"/>
    </source>
</evidence>
<comment type="similarity">
    <text evidence="1 11">Belongs to the thymidylate kinase family.</text>
</comment>
<evidence type="ECO:0000256" key="3">
    <source>
        <dbReference type="ARBA" id="ARBA00017144"/>
    </source>
</evidence>
<evidence type="ECO:0000313" key="14">
    <source>
        <dbReference type="Proteomes" id="UP000305095"/>
    </source>
</evidence>
<name>A0A4V6CWD2_BRAEL</name>
<dbReference type="GO" id="GO:0005829">
    <property type="term" value="C:cytosol"/>
    <property type="evidence" value="ECO:0007669"/>
    <property type="project" value="TreeGrafter"/>
</dbReference>
<evidence type="ECO:0000256" key="4">
    <source>
        <dbReference type="ARBA" id="ARBA00022679"/>
    </source>
</evidence>
<sequence length="218" mass="24255">MRRDGRSWGTMTDSGSDRETQWLPIVALEGPSGVGKTTLLRAIAERLTRAAIPVEMASNNDSGRWGPVIRDLALDPDRSLTLALATAAARAELREVARRPLLCDRYVLSTLVYQRFAGIPINYLYSVNRPLLAASVTIVLQLDADELTERRRGRPRKSDWFKDRLGINREIELYDEASALLEQNGHRVRIVDASADESTIADRLSAELASSLAKFHPS</sequence>
<comment type="function">
    <text evidence="11">Phosphorylation of dTMP to form dTDP in both de novo and salvage pathways of dTTP synthesis.</text>
</comment>
<dbReference type="InterPro" id="IPR039430">
    <property type="entry name" value="Thymidylate_kin-like_dom"/>
</dbReference>
<comment type="catalytic activity">
    <reaction evidence="10 11">
        <text>dTMP + ATP = dTDP + ADP</text>
        <dbReference type="Rhea" id="RHEA:13517"/>
        <dbReference type="ChEBI" id="CHEBI:30616"/>
        <dbReference type="ChEBI" id="CHEBI:58369"/>
        <dbReference type="ChEBI" id="CHEBI:63528"/>
        <dbReference type="ChEBI" id="CHEBI:456216"/>
        <dbReference type="EC" id="2.7.4.9"/>
    </reaction>
</comment>
<evidence type="ECO:0000256" key="1">
    <source>
        <dbReference type="ARBA" id="ARBA00009776"/>
    </source>
</evidence>
<feature type="domain" description="Thymidylate kinase-like" evidence="12">
    <location>
        <begin position="28"/>
        <end position="195"/>
    </location>
</feature>
<comment type="caution">
    <text evidence="13">The sequence shown here is derived from an EMBL/GenBank/DDBJ whole genome shotgun (WGS) entry which is preliminary data.</text>
</comment>
<dbReference type="InterPro" id="IPR018094">
    <property type="entry name" value="Thymidylate_kinase"/>
</dbReference>
<dbReference type="GO" id="GO:0004798">
    <property type="term" value="F:dTMP kinase activity"/>
    <property type="evidence" value="ECO:0007669"/>
    <property type="project" value="UniProtKB-UniRule"/>
</dbReference>
<evidence type="ECO:0000256" key="11">
    <source>
        <dbReference type="HAMAP-Rule" id="MF_00165"/>
    </source>
</evidence>
<dbReference type="Gene3D" id="3.40.50.300">
    <property type="entry name" value="P-loop containing nucleotide triphosphate hydrolases"/>
    <property type="match status" value="1"/>
</dbReference>
<reference evidence="13 14" key="1">
    <citation type="submission" date="2019-05" db="EMBL/GenBank/DDBJ databases">
        <title>Draft Genome of Bradyrhizobium elkanii strain SEMIA 938, Used in Commercial Inoculants for Lupinus spp. in Brazil.</title>
        <authorList>
            <person name="Hungria M."/>
            <person name="Delamuta J.R.M."/>
            <person name="Ribeiro R.A."/>
            <person name="Nogueira M.A."/>
        </authorList>
    </citation>
    <scope>NUCLEOTIDE SEQUENCE [LARGE SCALE GENOMIC DNA]</scope>
    <source>
        <strain evidence="13 14">Semia 938</strain>
    </source>
</reference>
<dbReference type="SUPFAM" id="SSF52540">
    <property type="entry name" value="P-loop containing nucleoside triphosphate hydrolases"/>
    <property type="match status" value="1"/>
</dbReference>
<accession>A0A4V6CWD2</accession>
<proteinExistence type="inferred from homology"/>
<evidence type="ECO:0000256" key="5">
    <source>
        <dbReference type="ARBA" id="ARBA00022727"/>
    </source>
</evidence>
<keyword evidence="6 11" id="KW-0547">Nucleotide-binding</keyword>
<evidence type="ECO:0000313" key="13">
    <source>
        <dbReference type="EMBL" id="TKV71665.1"/>
    </source>
</evidence>